<proteinExistence type="predicted"/>
<keyword evidence="1" id="KW-1133">Transmembrane helix</keyword>
<gene>
    <name evidence="2" type="ORF">MOP44_12595</name>
</gene>
<dbReference type="AlphaFoldDB" id="A0A9J7BV54"/>
<evidence type="ECO:0000256" key="1">
    <source>
        <dbReference type="SAM" id="Phobius"/>
    </source>
</evidence>
<keyword evidence="1" id="KW-0472">Membrane</keyword>
<keyword evidence="1" id="KW-0812">Transmembrane</keyword>
<dbReference type="EMBL" id="CP093313">
    <property type="protein sequence ID" value="UWZ86756.1"/>
    <property type="molecule type" value="Genomic_DNA"/>
</dbReference>
<evidence type="ECO:0000313" key="2">
    <source>
        <dbReference type="EMBL" id="UWZ86756.1"/>
    </source>
</evidence>
<feature type="transmembrane region" description="Helical" evidence="1">
    <location>
        <begin position="48"/>
        <end position="68"/>
    </location>
</feature>
<reference evidence="2" key="1">
    <citation type="submission" date="2021-04" db="EMBL/GenBank/DDBJ databases">
        <title>Phylogenetic analysis of Acidobacteriaceae.</title>
        <authorList>
            <person name="Qiu L."/>
            <person name="Zhang Q."/>
        </authorList>
    </citation>
    <scope>NUCLEOTIDE SEQUENCE</scope>
    <source>
        <strain evidence="2">DSM 25168</strain>
    </source>
</reference>
<evidence type="ECO:0000313" key="3">
    <source>
        <dbReference type="Proteomes" id="UP001059380"/>
    </source>
</evidence>
<name>A0A9J7BV54_9BACT</name>
<dbReference type="KEGG" id="orp:MOP44_12595"/>
<dbReference type="Proteomes" id="UP001059380">
    <property type="component" value="Chromosome"/>
</dbReference>
<protein>
    <submittedName>
        <fullName evidence="2">Uncharacterized protein</fullName>
    </submittedName>
</protein>
<sequence>MASSSRELVHVRDTMSKHYYGRQKFEIETTGDTLKARCNLPFGPKRNCLWFCAVIVSGAAWLNYWMWFSSSSYRHSSWWYLTHGYSADHFDEAIFGTAFSILFVLLGIRLLCPAGAILSCTRSQVTTTRIPWYSFTGRWVTRTYEAIDVSGFRLKYFGSSTGRSVYGIRFYVNGRKKTIFHGSIEPPEAYRILLRLKNLGLDVPADPKLLSRVKIGLLDRKEDELDRRMRI</sequence>
<accession>A0A9J7BV54</accession>
<feature type="transmembrane region" description="Helical" evidence="1">
    <location>
        <begin position="93"/>
        <end position="112"/>
    </location>
</feature>
<keyword evidence="3" id="KW-1185">Reference proteome</keyword>
<organism evidence="2 3">
    <name type="scientific">Occallatibacter riparius</name>
    <dbReference type="NCBI Taxonomy" id="1002689"/>
    <lineage>
        <taxon>Bacteria</taxon>
        <taxon>Pseudomonadati</taxon>
        <taxon>Acidobacteriota</taxon>
        <taxon>Terriglobia</taxon>
        <taxon>Terriglobales</taxon>
        <taxon>Acidobacteriaceae</taxon>
        <taxon>Occallatibacter</taxon>
    </lineage>
</organism>
<dbReference type="RefSeq" id="WP_260796393.1">
    <property type="nucleotide sequence ID" value="NZ_CP093313.1"/>
</dbReference>